<reference evidence="5" key="1">
    <citation type="submission" date="2016-12" db="EMBL/GenBank/DDBJ databases">
        <authorList>
            <person name="Jung M.Y."/>
            <person name="Lee S.H."/>
        </authorList>
    </citation>
    <scope>NUCLEOTIDE SEQUENCE [LARGE SCALE GENOMIC DNA]</scope>
    <source>
        <strain evidence="5">WiKim39</strain>
    </source>
</reference>
<comment type="similarity">
    <text evidence="1">Belongs to the phD/YefM antitoxin family.</text>
</comment>
<dbReference type="EMBL" id="CP019323">
    <property type="protein sequence ID" value="APX71940.1"/>
    <property type="molecule type" value="Genomic_DNA"/>
</dbReference>
<name>A0A1P8Q245_9LACO</name>
<evidence type="ECO:0000313" key="5">
    <source>
        <dbReference type="Proteomes" id="UP000187499"/>
    </source>
</evidence>
<dbReference type="RefSeq" id="WP_076614444.1">
    <property type="nucleotide sequence ID" value="NZ_CP019323.1"/>
</dbReference>
<dbReference type="Proteomes" id="UP000187499">
    <property type="component" value="Chromosome"/>
</dbReference>
<gene>
    <name evidence="4" type="ORF">BTM29_04940</name>
</gene>
<organism evidence="4 5">
    <name type="scientific">Companilactobacillus allii</name>
    <dbReference type="NCBI Taxonomy" id="1847728"/>
    <lineage>
        <taxon>Bacteria</taxon>
        <taxon>Bacillati</taxon>
        <taxon>Bacillota</taxon>
        <taxon>Bacilli</taxon>
        <taxon>Lactobacillales</taxon>
        <taxon>Lactobacillaceae</taxon>
        <taxon>Companilactobacillus</taxon>
    </lineage>
</organism>
<evidence type="ECO:0000256" key="2">
    <source>
        <dbReference type="SAM" id="Coils"/>
    </source>
</evidence>
<accession>A0A1P8Q245</accession>
<protein>
    <submittedName>
        <fullName evidence="4">Prevent-host-death protein</fullName>
    </submittedName>
</protein>
<keyword evidence="2" id="KW-0175">Coiled coil</keyword>
<feature type="coiled-coil region" evidence="2">
    <location>
        <begin position="43"/>
        <end position="70"/>
    </location>
</feature>
<sequence>MKILNVPTSNINELKKSPEAIFEESRKYKTGVYIHDCDIPVGVVISVQEYEKLVKENDRLQEEILDLEAANRLKQPYTLLSDANVRGDSSKKHPKFDEDDGWE</sequence>
<dbReference type="InterPro" id="IPR036165">
    <property type="entry name" value="YefM-like_sf"/>
</dbReference>
<dbReference type="KEGG" id="lalw:BTM29_04940"/>
<dbReference type="OrthoDB" id="2418231at2"/>
<feature type="region of interest" description="Disordered" evidence="3">
    <location>
        <begin position="83"/>
        <end position="103"/>
    </location>
</feature>
<keyword evidence="5" id="KW-1185">Reference proteome</keyword>
<dbReference type="SUPFAM" id="SSF143120">
    <property type="entry name" value="YefM-like"/>
    <property type="match status" value="1"/>
</dbReference>
<evidence type="ECO:0000256" key="3">
    <source>
        <dbReference type="SAM" id="MobiDB-lite"/>
    </source>
</evidence>
<dbReference type="STRING" id="1847728.BTM29_04940"/>
<evidence type="ECO:0000256" key="1">
    <source>
        <dbReference type="ARBA" id="ARBA00009981"/>
    </source>
</evidence>
<proteinExistence type="inferred from homology"/>
<dbReference type="AlphaFoldDB" id="A0A1P8Q245"/>
<evidence type="ECO:0000313" key="4">
    <source>
        <dbReference type="EMBL" id="APX71940.1"/>
    </source>
</evidence>